<dbReference type="SUPFAM" id="SSF50494">
    <property type="entry name" value="Trypsin-like serine proteases"/>
    <property type="match status" value="1"/>
</dbReference>
<dbReference type="STRING" id="282197.SAMN04488517_10589"/>
<dbReference type="EMBL" id="CXPG01000013">
    <property type="protein sequence ID" value="CTQ32350.1"/>
    <property type="molecule type" value="Genomic_DNA"/>
</dbReference>
<protein>
    <submittedName>
        <fullName evidence="4">His-Xaa-Ser repeat protein HxsA</fullName>
    </submittedName>
</protein>
<feature type="region of interest" description="Disordered" evidence="1">
    <location>
        <begin position="130"/>
        <end position="157"/>
    </location>
</feature>
<dbReference type="InterPro" id="IPR002477">
    <property type="entry name" value="Peptidoglycan-bd-like"/>
</dbReference>
<gene>
    <name evidence="4" type="ORF">JAN5088_01115</name>
</gene>
<reference evidence="4 5" key="1">
    <citation type="submission" date="2015-07" db="EMBL/GenBank/DDBJ databases">
        <authorList>
            <person name="Noorani M."/>
        </authorList>
    </citation>
    <scope>NUCLEOTIDE SEQUENCE [LARGE SCALE GENOMIC DNA]</scope>
    <source>
        <strain evidence="4 5">CECT 5088</strain>
    </source>
</reference>
<organism evidence="4 5">
    <name type="scientific">Jannaschia rubra</name>
    <dbReference type="NCBI Taxonomy" id="282197"/>
    <lineage>
        <taxon>Bacteria</taxon>
        <taxon>Pseudomonadati</taxon>
        <taxon>Pseudomonadota</taxon>
        <taxon>Alphaproteobacteria</taxon>
        <taxon>Rhodobacterales</taxon>
        <taxon>Roseobacteraceae</taxon>
        <taxon>Jannaschia</taxon>
    </lineage>
</organism>
<dbReference type="Proteomes" id="UP000048908">
    <property type="component" value="Unassembled WGS sequence"/>
</dbReference>
<evidence type="ECO:0000313" key="4">
    <source>
        <dbReference type="EMBL" id="CTQ32350.1"/>
    </source>
</evidence>
<sequence>MRLALISIVLSVLAGIAAAQDRAFVQIEAHPSLVEAMSRARAYGGIVTDINGFSLGGGWYGIALGPYDPDTAVVRLARLRNEGLIPRDSYVTEGDTYGERFWPVGGASETVISDRPTGNTQTAGIAVPDSAVPDSVVPVPETPEPEETAREARRSESLLTREAKMDIQRALQWLGFYEGAIDGSYGSGTRNSMGRWQVSAGVADVTGILTTRQRSRLMEDYTAAQAELGLEPLAVDKAGISLTAPMGLVTFDRIEAPFVHYAEKDGSGVRMSLISQPGDAATLAGLYEIIQTLDIVPTLGDRSRSEEAFQITGIAPDRTTRVSARLINGNILGYILSWPEAQDKLAARALPEMERTLTSTGPALSPDTGFEPAEQSFDMVSGLEVRQPLRSASGFFVDRSGVVVTASGTVEGCGRVTIDRRHEAEVILSRDGVAVLRPIDRLVPLATASFAPAEGRLKSRVAVGGFPYGGILGDATLTFGSLEDVRGLEGEGDLLRLSLAARAGDVGGPVLDASGRVAGLLLPRPAGDDRALPADLTFALKASAVARLLEDAGIDSTPPGTGSGAVAPEDLTTLAIGMTVLVGCWK</sequence>
<dbReference type="Gene3D" id="1.10.101.10">
    <property type="entry name" value="PGBD-like superfamily/PGBD"/>
    <property type="match status" value="1"/>
</dbReference>
<proteinExistence type="predicted"/>
<feature type="compositionally biased region" description="Low complexity" evidence="1">
    <location>
        <begin position="130"/>
        <end position="139"/>
    </location>
</feature>
<feature type="compositionally biased region" description="Basic and acidic residues" evidence="1">
    <location>
        <begin position="147"/>
        <end position="157"/>
    </location>
</feature>
<dbReference type="Pfam" id="PF01471">
    <property type="entry name" value="PG_binding_1"/>
    <property type="match status" value="1"/>
</dbReference>
<feature type="signal peptide" evidence="2">
    <location>
        <begin position="1"/>
        <end position="19"/>
    </location>
</feature>
<keyword evidence="2" id="KW-0732">Signal</keyword>
<dbReference type="OrthoDB" id="6810892at2"/>
<evidence type="ECO:0000256" key="2">
    <source>
        <dbReference type="SAM" id="SignalP"/>
    </source>
</evidence>
<dbReference type="AlphaFoldDB" id="A0A0M6XMD3"/>
<dbReference type="InterPro" id="IPR009003">
    <property type="entry name" value="Peptidase_S1_PA"/>
</dbReference>
<dbReference type="SUPFAM" id="SSF47090">
    <property type="entry name" value="PGBD-like"/>
    <property type="match status" value="1"/>
</dbReference>
<feature type="chain" id="PRO_5005806917" evidence="2">
    <location>
        <begin position="20"/>
        <end position="586"/>
    </location>
</feature>
<keyword evidence="5" id="KW-1185">Reference proteome</keyword>
<dbReference type="Pfam" id="PF13365">
    <property type="entry name" value="Trypsin_2"/>
    <property type="match status" value="1"/>
</dbReference>
<feature type="domain" description="Peptidoglycan binding-like" evidence="3">
    <location>
        <begin position="166"/>
        <end position="216"/>
    </location>
</feature>
<dbReference type="Gene3D" id="2.40.10.120">
    <property type="match status" value="1"/>
</dbReference>
<accession>A0A0M6XMD3</accession>
<dbReference type="InterPro" id="IPR036365">
    <property type="entry name" value="PGBD-like_sf"/>
</dbReference>
<dbReference type="InterPro" id="IPR036366">
    <property type="entry name" value="PGBDSf"/>
</dbReference>
<dbReference type="RefSeq" id="WP_055681803.1">
    <property type="nucleotide sequence ID" value="NZ_CXPG01000013.1"/>
</dbReference>
<name>A0A0M6XMD3_9RHOB</name>
<evidence type="ECO:0000313" key="5">
    <source>
        <dbReference type="Proteomes" id="UP000048908"/>
    </source>
</evidence>
<evidence type="ECO:0000259" key="3">
    <source>
        <dbReference type="Pfam" id="PF01471"/>
    </source>
</evidence>
<evidence type="ECO:0000256" key="1">
    <source>
        <dbReference type="SAM" id="MobiDB-lite"/>
    </source>
</evidence>